<proteinExistence type="predicted"/>
<organism evidence="2 3">
    <name type="scientific">Daphnia sinensis</name>
    <dbReference type="NCBI Taxonomy" id="1820382"/>
    <lineage>
        <taxon>Eukaryota</taxon>
        <taxon>Metazoa</taxon>
        <taxon>Ecdysozoa</taxon>
        <taxon>Arthropoda</taxon>
        <taxon>Crustacea</taxon>
        <taxon>Branchiopoda</taxon>
        <taxon>Diplostraca</taxon>
        <taxon>Cladocera</taxon>
        <taxon>Anomopoda</taxon>
        <taxon>Daphniidae</taxon>
        <taxon>Daphnia</taxon>
        <taxon>Daphnia similis group</taxon>
    </lineage>
</organism>
<dbReference type="AlphaFoldDB" id="A0AAD5L5F5"/>
<dbReference type="EMBL" id="WJBH02000007">
    <property type="protein sequence ID" value="KAI9556058.1"/>
    <property type="molecule type" value="Genomic_DNA"/>
</dbReference>
<evidence type="ECO:0000256" key="1">
    <source>
        <dbReference type="SAM" id="MobiDB-lite"/>
    </source>
</evidence>
<feature type="region of interest" description="Disordered" evidence="1">
    <location>
        <begin position="17"/>
        <end position="42"/>
    </location>
</feature>
<keyword evidence="3" id="KW-1185">Reference proteome</keyword>
<protein>
    <submittedName>
        <fullName evidence="2">Uncharacterized protein</fullName>
    </submittedName>
</protein>
<name>A0AAD5L5F5_9CRUS</name>
<reference evidence="2 3" key="1">
    <citation type="submission" date="2022-05" db="EMBL/GenBank/DDBJ databases">
        <title>A multi-omics perspective on studying reproductive biology in Daphnia sinensis.</title>
        <authorList>
            <person name="Jia J."/>
        </authorList>
    </citation>
    <scope>NUCLEOTIDE SEQUENCE [LARGE SCALE GENOMIC DNA]</scope>
    <source>
        <strain evidence="2 3">WSL</strain>
    </source>
</reference>
<feature type="region of interest" description="Disordered" evidence="1">
    <location>
        <begin position="128"/>
        <end position="191"/>
    </location>
</feature>
<feature type="compositionally biased region" description="Polar residues" evidence="1">
    <location>
        <begin position="27"/>
        <end position="37"/>
    </location>
</feature>
<comment type="caution">
    <text evidence="2">The sequence shown here is derived from an EMBL/GenBank/DDBJ whole genome shotgun (WGS) entry which is preliminary data.</text>
</comment>
<sequence>MAARKEIDGETDLVAGIPEEAARATSPARSCASNSTGRLDPSALVNKRSHHRRNFTRYLNLARKAIAETGVSSYTADLIKKADAHYEQSMYYHHRHCAKLGITDEVWLENLRHDFLAAHEEFKVLRHAEQPAGPSSPATRTRSRVHVHRDLADPTHPPGFTPLDVPPGSLLQPGEETVVKKRPAFSSSNRG</sequence>
<evidence type="ECO:0000313" key="2">
    <source>
        <dbReference type="EMBL" id="KAI9556058.1"/>
    </source>
</evidence>
<dbReference type="Proteomes" id="UP000820818">
    <property type="component" value="Linkage Group LG7"/>
</dbReference>
<gene>
    <name evidence="2" type="ORF">GHT06_018625</name>
</gene>
<evidence type="ECO:0000313" key="3">
    <source>
        <dbReference type="Proteomes" id="UP000820818"/>
    </source>
</evidence>
<accession>A0AAD5L5F5</accession>